<reference evidence="2" key="1">
    <citation type="submission" date="2018-02" db="EMBL/GenBank/DDBJ databases">
        <title>Rhizophora mucronata_Transcriptome.</title>
        <authorList>
            <person name="Meera S.P."/>
            <person name="Sreeshan A."/>
            <person name="Augustine A."/>
        </authorList>
    </citation>
    <scope>NUCLEOTIDE SEQUENCE</scope>
    <source>
        <tissue evidence="2">Leaf</tissue>
    </source>
</reference>
<organism evidence="2">
    <name type="scientific">Rhizophora mucronata</name>
    <name type="common">Asiatic mangrove</name>
    <dbReference type="NCBI Taxonomy" id="61149"/>
    <lineage>
        <taxon>Eukaryota</taxon>
        <taxon>Viridiplantae</taxon>
        <taxon>Streptophyta</taxon>
        <taxon>Embryophyta</taxon>
        <taxon>Tracheophyta</taxon>
        <taxon>Spermatophyta</taxon>
        <taxon>Magnoliopsida</taxon>
        <taxon>eudicotyledons</taxon>
        <taxon>Gunneridae</taxon>
        <taxon>Pentapetalae</taxon>
        <taxon>rosids</taxon>
        <taxon>fabids</taxon>
        <taxon>Malpighiales</taxon>
        <taxon>Rhizophoraceae</taxon>
        <taxon>Rhizophora</taxon>
    </lineage>
</organism>
<dbReference type="InterPro" id="IPR039291">
    <property type="entry name" value="At5g17165-like"/>
</dbReference>
<dbReference type="Pfam" id="PF22272">
    <property type="entry name" value="LEA_3b"/>
    <property type="match status" value="1"/>
</dbReference>
<proteinExistence type="predicted"/>
<dbReference type="AlphaFoldDB" id="A0A2P2KAC5"/>
<evidence type="ECO:0000313" key="2">
    <source>
        <dbReference type="EMBL" id="MBX02659.1"/>
    </source>
</evidence>
<sequence>MAAAKSKGAKGIASLGKRAIFGQIWTASSTRSSTVASLSLRRAAQHTSAYDKNIDDQVHPSIVPDDVIQPQSEEYWSPHPQTGVFGPATDHKPVAGSGEQFLSSPTNFGEDGSELEEKAWFRPTSLQDVEKPHHN</sequence>
<feature type="region of interest" description="Disordered" evidence="1">
    <location>
        <begin position="73"/>
        <end position="135"/>
    </location>
</feature>
<accession>A0A2P2KAC5</accession>
<dbReference type="PANTHER" id="PTHR35122">
    <property type="entry name" value="OSJNBA0093F12.14 PROTEIN"/>
    <property type="match status" value="1"/>
</dbReference>
<dbReference type="EMBL" id="GGEC01022175">
    <property type="protein sequence ID" value="MBX02659.1"/>
    <property type="molecule type" value="Transcribed_RNA"/>
</dbReference>
<name>A0A2P2KAC5_RHIMU</name>
<dbReference type="PANTHER" id="PTHR35122:SF2">
    <property type="entry name" value="OS04G0598000 PROTEIN"/>
    <property type="match status" value="1"/>
</dbReference>
<protein>
    <submittedName>
        <fullName evidence="2">Uncharacterized protein MANES_09G123900</fullName>
    </submittedName>
</protein>
<evidence type="ECO:0000256" key="1">
    <source>
        <dbReference type="SAM" id="MobiDB-lite"/>
    </source>
</evidence>